<name>A0AAW2Q0T7_SESRA</name>
<feature type="domain" description="Zinc knuckle CX2CX4HX4C" evidence="1">
    <location>
        <begin position="115"/>
        <end position="161"/>
    </location>
</feature>
<evidence type="ECO:0000259" key="1">
    <source>
        <dbReference type="Pfam" id="PF14392"/>
    </source>
</evidence>
<reference evidence="2" key="2">
    <citation type="journal article" date="2024" name="Plant">
        <title>Genomic evolution and insights into agronomic trait innovations of Sesamum species.</title>
        <authorList>
            <person name="Miao H."/>
            <person name="Wang L."/>
            <person name="Qu L."/>
            <person name="Liu H."/>
            <person name="Sun Y."/>
            <person name="Le M."/>
            <person name="Wang Q."/>
            <person name="Wei S."/>
            <person name="Zheng Y."/>
            <person name="Lin W."/>
            <person name="Duan Y."/>
            <person name="Cao H."/>
            <person name="Xiong S."/>
            <person name="Wang X."/>
            <person name="Wei L."/>
            <person name="Li C."/>
            <person name="Ma Q."/>
            <person name="Ju M."/>
            <person name="Zhao R."/>
            <person name="Li G."/>
            <person name="Mu C."/>
            <person name="Tian Q."/>
            <person name="Mei H."/>
            <person name="Zhang T."/>
            <person name="Gao T."/>
            <person name="Zhang H."/>
        </authorList>
    </citation>
    <scope>NUCLEOTIDE SEQUENCE</scope>
    <source>
        <strain evidence="2">G02</strain>
    </source>
</reference>
<dbReference type="Pfam" id="PF14392">
    <property type="entry name" value="zf-CCHC_4"/>
    <property type="match status" value="1"/>
</dbReference>
<dbReference type="InterPro" id="IPR025836">
    <property type="entry name" value="Zn_knuckle_CX2CX4HX4C"/>
</dbReference>
<dbReference type="AlphaFoldDB" id="A0AAW2Q0T7"/>
<protein>
    <recommendedName>
        <fullName evidence="1">Zinc knuckle CX2CX4HX4C domain-containing protein</fullName>
    </recommendedName>
</protein>
<dbReference type="PANTHER" id="PTHR31286">
    <property type="entry name" value="GLYCINE-RICH CELL WALL STRUCTURAL PROTEIN 1.8-LIKE"/>
    <property type="match status" value="1"/>
</dbReference>
<comment type="caution">
    <text evidence="2">The sequence shown here is derived from an EMBL/GenBank/DDBJ whole genome shotgun (WGS) entry which is preliminary data.</text>
</comment>
<reference evidence="2" key="1">
    <citation type="submission" date="2020-06" db="EMBL/GenBank/DDBJ databases">
        <authorList>
            <person name="Li T."/>
            <person name="Hu X."/>
            <person name="Zhang T."/>
            <person name="Song X."/>
            <person name="Zhang H."/>
            <person name="Dai N."/>
            <person name="Sheng W."/>
            <person name="Hou X."/>
            <person name="Wei L."/>
        </authorList>
    </citation>
    <scope>NUCLEOTIDE SEQUENCE</scope>
    <source>
        <strain evidence="2">G02</strain>
        <tissue evidence="2">Leaf</tissue>
    </source>
</reference>
<organism evidence="2">
    <name type="scientific">Sesamum radiatum</name>
    <name type="common">Black benniseed</name>
    <dbReference type="NCBI Taxonomy" id="300843"/>
    <lineage>
        <taxon>Eukaryota</taxon>
        <taxon>Viridiplantae</taxon>
        <taxon>Streptophyta</taxon>
        <taxon>Embryophyta</taxon>
        <taxon>Tracheophyta</taxon>
        <taxon>Spermatophyta</taxon>
        <taxon>Magnoliopsida</taxon>
        <taxon>eudicotyledons</taxon>
        <taxon>Gunneridae</taxon>
        <taxon>Pentapetalae</taxon>
        <taxon>asterids</taxon>
        <taxon>lamiids</taxon>
        <taxon>Lamiales</taxon>
        <taxon>Pedaliaceae</taxon>
        <taxon>Sesamum</taxon>
    </lineage>
</organism>
<dbReference type="EMBL" id="JACGWJ010000016">
    <property type="protein sequence ID" value="KAL0361309.1"/>
    <property type="molecule type" value="Genomic_DNA"/>
</dbReference>
<evidence type="ECO:0000313" key="2">
    <source>
        <dbReference type="EMBL" id="KAL0361309.1"/>
    </source>
</evidence>
<dbReference type="PANTHER" id="PTHR31286:SF167">
    <property type="entry name" value="OS09G0268800 PROTEIN"/>
    <property type="match status" value="1"/>
</dbReference>
<sequence>MLNLVKGLEMRRLPDGRFFIRFNHIIDRNHALDGCPWSFGKNTLIMSSTGENKNTLHVDLDWCDFFIYVHDLLLSKMNLGVAFLIGNTLEKFWDMEMEEFGKAWGSSLRIKVAINVTQPLVCVLLVCTTMGEELVVSFTYERLQNFCCLCRRLGHIHTYCESSFEGGCQDPGEDLPYGAWFYLRVGDHVQLGRCLSCLWLGSVDIHIRLGVRRCLVILEANIVLQALALARSLGSRDKVLSKEQSDCLGSPVTAMGPSTVTEIPLVLESPTSLGGDAELGNVQRSS</sequence>
<gene>
    <name evidence="2" type="ORF">Sradi_3815400</name>
</gene>
<proteinExistence type="predicted"/>
<accession>A0AAW2Q0T7</accession>
<dbReference type="InterPro" id="IPR040256">
    <property type="entry name" value="At4g02000-like"/>
</dbReference>